<dbReference type="Proteomes" id="UP001164746">
    <property type="component" value="Chromosome 15"/>
</dbReference>
<gene>
    <name evidence="2" type="ORF">MAR_013361</name>
</gene>
<name>A0ABY7G2W5_MYAAR</name>
<evidence type="ECO:0000256" key="1">
    <source>
        <dbReference type="SAM" id="MobiDB-lite"/>
    </source>
</evidence>
<evidence type="ECO:0000313" key="2">
    <source>
        <dbReference type="EMBL" id="WAR27657.1"/>
    </source>
</evidence>
<protein>
    <submittedName>
        <fullName evidence="2">Uncharacterized protein</fullName>
    </submittedName>
</protein>
<proteinExistence type="predicted"/>
<dbReference type="EMBL" id="CP111026">
    <property type="protein sequence ID" value="WAR27657.1"/>
    <property type="molecule type" value="Genomic_DNA"/>
</dbReference>
<evidence type="ECO:0000313" key="3">
    <source>
        <dbReference type="Proteomes" id="UP001164746"/>
    </source>
</evidence>
<organism evidence="2 3">
    <name type="scientific">Mya arenaria</name>
    <name type="common">Soft-shell clam</name>
    <dbReference type="NCBI Taxonomy" id="6604"/>
    <lineage>
        <taxon>Eukaryota</taxon>
        <taxon>Metazoa</taxon>
        <taxon>Spiralia</taxon>
        <taxon>Lophotrochozoa</taxon>
        <taxon>Mollusca</taxon>
        <taxon>Bivalvia</taxon>
        <taxon>Autobranchia</taxon>
        <taxon>Heteroconchia</taxon>
        <taxon>Euheterodonta</taxon>
        <taxon>Imparidentia</taxon>
        <taxon>Neoheterodontei</taxon>
        <taxon>Myida</taxon>
        <taxon>Myoidea</taxon>
        <taxon>Myidae</taxon>
        <taxon>Mya</taxon>
    </lineage>
</organism>
<accession>A0ABY7G2W5</accession>
<feature type="region of interest" description="Disordered" evidence="1">
    <location>
        <begin position="1"/>
        <end position="20"/>
    </location>
</feature>
<keyword evidence="3" id="KW-1185">Reference proteome</keyword>
<reference evidence="2" key="1">
    <citation type="submission" date="2022-11" db="EMBL/GenBank/DDBJ databases">
        <title>Centuries of genome instability and evolution in soft-shell clam transmissible cancer (bioRxiv).</title>
        <authorList>
            <person name="Hart S.F.M."/>
            <person name="Yonemitsu M.A."/>
            <person name="Giersch R.M."/>
            <person name="Beal B.F."/>
            <person name="Arriagada G."/>
            <person name="Davis B.W."/>
            <person name="Ostrander E.A."/>
            <person name="Goff S.P."/>
            <person name="Metzger M.J."/>
        </authorList>
    </citation>
    <scope>NUCLEOTIDE SEQUENCE</scope>
    <source>
        <strain evidence="2">MELC-2E11</strain>
        <tissue evidence="2">Siphon/mantle</tissue>
    </source>
</reference>
<sequence>MTMKPLFDNLASGRPGGQSTDSVRNNGILTVCIFNSIYSKCTIGTCHSFFCRLLIAAMDLFSSMCGCRAVCHRSQRSKTMSKGE</sequence>